<sequence>MQIDSRILNESVELETLEAIQIRLHKRADFLWFTLVPLIEGVTELTELTLGQQLQLLEAIAKVEAFMKTQASHQKLNVAAFGNVVSQLHVHCISRNTGDRLWPKPAFDDAAIVWRSDSELAEVIRAWRGLEG</sequence>
<dbReference type="Proteomes" id="UP001157439">
    <property type="component" value="Unassembled WGS sequence"/>
</dbReference>
<evidence type="ECO:0000259" key="1">
    <source>
        <dbReference type="Pfam" id="PF01230"/>
    </source>
</evidence>
<dbReference type="RefSeq" id="WP_095500327.1">
    <property type="nucleotide sequence ID" value="NZ_BSPO01000003.1"/>
</dbReference>
<keyword evidence="3" id="KW-1185">Reference proteome</keyword>
<comment type="caution">
    <text evidence="2">The sequence shown here is derived from an EMBL/GenBank/DDBJ whole genome shotgun (WGS) entry which is preliminary data.</text>
</comment>
<dbReference type="GO" id="GO:0003824">
    <property type="term" value="F:catalytic activity"/>
    <property type="evidence" value="ECO:0007669"/>
    <property type="project" value="InterPro"/>
</dbReference>
<name>A0AA37TND1_9GAMM</name>
<dbReference type="InterPro" id="IPR036265">
    <property type="entry name" value="HIT-like_sf"/>
</dbReference>
<accession>A0AA37TND1</accession>
<dbReference type="Pfam" id="PF01230">
    <property type="entry name" value="HIT"/>
    <property type="match status" value="1"/>
</dbReference>
<protein>
    <submittedName>
        <fullName evidence="2">Histidine triad protein</fullName>
    </submittedName>
</protein>
<reference evidence="2 3" key="1">
    <citation type="journal article" date="2014" name="Int. J. Syst. Evol. Microbiol.">
        <title>Complete genome sequence of Corynebacterium casei LMG S-19264T (=DSM 44701T), isolated from a smear-ripened cheese.</title>
        <authorList>
            <consortium name="US DOE Joint Genome Institute (JGI-PGF)"/>
            <person name="Walter F."/>
            <person name="Albersmeier A."/>
            <person name="Kalinowski J."/>
            <person name="Ruckert C."/>
        </authorList>
    </citation>
    <scope>NUCLEOTIDE SEQUENCE [LARGE SCALE GENOMIC DNA]</scope>
    <source>
        <strain evidence="2 3">NBRC 112785</strain>
    </source>
</reference>
<dbReference type="SUPFAM" id="SSF54197">
    <property type="entry name" value="HIT-like"/>
    <property type="match status" value="1"/>
</dbReference>
<dbReference type="EMBL" id="BSPO01000003">
    <property type="protein sequence ID" value="GLS84697.1"/>
    <property type="molecule type" value="Genomic_DNA"/>
</dbReference>
<evidence type="ECO:0000313" key="2">
    <source>
        <dbReference type="EMBL" id="GLS84697.1"/>
    </source>
</evidence>
<dbReference type="InterPro" id="IPR011146">
    <property type="entry name" value="HIT-like"/>
</dbReference>
<evidence type="ECO:0000313" key="3">
    <source>
        <dbReference type="Proteomes" id="UP001157439"/>
    </source>
</evidence>
<organism evidence="2 3">
    <name type="scientific">Paraferrimonas haliotis</name>
    <dbReference type="NCBI Taxonomy" id="2013866"/>
    <lineage>
        <taxon>Bacteria</taxon>
        <taxon>Pseudomonadati</taxon>
        <taxon>Pseudomonadota</taxon>
        <taxon>Gammaproteobacteria</taxon>
        <taxon>Alteromonadales</taxon>
        <taxon>Ferrimonadaceae</taxon>
        <taxon>Paraferrimonas</taxon>
    </lineage>
</organism>
<feature type="domain" description="HIT" evidence="1">
    <location>
        <begin position="18"/>
        <end position="96"/>
    </location>
</feature>
<proteinExistence type="predicted"/>
<gene>
    <name evidence="2" type="ORF">GCM10007894_26740</name>
</gene>
<dbReference type="Gene3D" id="3.30.428.10">
    <property type="entry name" value="HIT-like"/>
    <property type="match status" value="1"/>
</dbReference>
<dbReference type="AlphaFoldDB" id="A0AA37TND1"/>